<dbReference type="PANTHER" id="PTHR31956:SF1">
    <property type="entry name" value="NON-SPECIFIC PHOSPHOLIPASE C1"/>
    <property type="match status" value="1"/>
</dbReference>
<dbReference type="Proteomes" id="UP001527882">
    <property type="component" value="Unassembled WGS sequence"/>
</dbReference>
<dbReference type="SUPFAM" id="SSF55383">
    <property type="entry name" value="Copper amine oxidase, domain N"/>
    <property type="match status" value="1"/>
</dbReference>
<evidence type="ECO:0000256" key="2">
    <source>
        <dbReference type="SAM" id="MobiDB-lite"/>
    </source>
</evidence>
<sequence>MKKGIRYLVASTSALLLAATPFTALASAAPSPTTSSPIKHTVVIFQENRSFDNYFGTYPYAPGFNPLGGTPQDVRNFKYVTGNTVKDVSGNVYNPDDNGNPVYPWHDAGKADVQEVDVNHNYADMITMVDGGKMDKFYTMNSKGTPLNPERGKLSMSYFNYNDIPAYWQYAQHFALADNFFQPVSGPSTPGALYLVAAQSGNGSSAANSKDPNSQITGDPTPKNGPFGGDNSAGLTYNLTYKNIGDELTDSKQSWAWYSGGWDAAKAATNSTKPALDKTSLSTVSPEALKYSPHHNPFQYFQNYEDGKYDNNLKDYNHFAEDLRNGTLPQVSFIKAGYGDDEHPGLGNQSTPSAEDFTVETINQIMNSPYWKDTAIIITYDESGGFYDHMAPPAAVKTADGLVGNGPRIPALVISPYAKQNYVSHVQYDHTSILKFIETNNNLPALNNRDAAANNLTDMFDFNHPDFTPYMYQDDNSKSVSPWGTPAKVQFNNALLAHGLNGENAFVKDGKTMIPIVDLARNLNAEVSYDSKPQKVTVQYNGHSVELNLHSDKVKVDGKPIKVKDAIWVSPSSHGYISAESLVDLPNLSVTTNDQGTIIQTK</sequence>
<evidence type="ECO:0000256" key="1">
    <source>
        <dbReference type="ARBA" id="ARBA00022801"/>
    </source>
</evidence>
<dbReference type="Pfam" id="PF04185">
    <property type="entry name" value="Phosphoesterase"/>
    <property type="match status" value="1"/>
</dbReference>
<dbReference type="EMBL" id="JAQAGZ010000004">
    <property type="protein sequence ID" value="MCZ8512180.1"/>
    <property type="molecule type" value="Genomic_DNA"/>
</dbReference>
<feature type="region of interest" description="Disordered" evidence="2">
    <location>
        <begin position="202"/>
        <end position="230"/>
    </location>
</feature>
<gene>
    <name evidence="5" type="ORF">O9H85_07015</name>
</gene>
<evidence type="ECO:0000259" key="4">
    <source>
        <dbReference type="Pfam" id="PF07833"/>
    </source>
</evidence>
<dbReference type="InterPro" id="IPR017850">
    <property type="entry name" value="Alkaline_phosphatase_core_sf"/>
</dbReference>
<evidence type="ECO:0000313" key="6">
    <source>
        <dbReference type="Proteomes" id="UP001527882"/>
    </source>
</evidence>
<feature type="signal peptide" evidence="3">
    <location>
        <begin position="1"/>
        <end position="26"/>
    </location>
</feature>
<dbReference type="InterPro" id="IPR012854">
    <property type="entry name" value="Cu_amine_oxidase-like_N"/>
</dbReference>
<feature type="domain" description="Copper amine oxidase-like N-terminal" evidence="4">
    <location>
        <begin position="504"/>
        <end position="593"/>
    </location>
</feature>
<keyword evidence="3" id="KW-0732">Signal</keyword>
<dbReference type="Gene3D" id="3.40.720.10">
    <property type="entry name" value="Alkaline Phosphatase, subunit A"/>
    <property type="match status" value="1"/>
</dbReference>
<protein>
    <submittedName>
        <fullName evidence="5">Stalk domain-containing protein</fullName>
    </submittedName>
</protein>
<accession>A0ABT4Q5N2</accession>
<evidence type="ECO:0000313" key="5">
    <source>
        <dbReference type="EMBL" id="MCZ8512180.1"/>
    </source>
</evidence>
<dbReference type="PANTHER" id="PTHR31956">
    <property type="entry name" value="NON-SPECIFIC PHOSPHOLIPASE C4-RELATED"/>
    <property type="match status" value="1"/>
</dbReference>
<dbReference type="InterPro" id="IPR007312">
    <property type="entry name" value="Phosphoesterase"/>
</dbReference>
<name>A0ABT4Q5N2_9BACL</name>
<organism evidence="5 6">
    <name type="scientific">Paenibacillus gyeongsangnamensis</name>
    <dbReference type="NCBI Taxonomy" id="3388067"/>
    <lineage>
        <taxon>Bacteria</taxon>
        <taxon>Bacillati</taxon>
        <taxon>Bacillota</taxon>
        <taxon>Bacilli</taxon>
        <taxon>Bacillales</taxon>
        <taxon>Paenibacillaceae</taxon>
        <taxon>Paenibacillus</taxon>
    </lineage>
</organism>
<comment type="caution">
    <text evidence="5">The sequence shown here is derived from an EMBL/GenBank/DDBJ whole genome shotgun (WGS) entry which is preliminary data.</text>
</comment>
<feature type="chain" id="PRO_5046196223" evidence="3">
    <location>
        <begin position="27"/>
        <end position="602"/>
    </location>
</feature>
<proteinExistence type="predicted"/>
<dbReference type="Pfam" id="PF07833">
    <property type="entry name" value="Cu_amine_oxidN1"/>
    <property type="match status" value="1"/>
</dbReference>
<dbReference type="CDD" id="cd16013">
    <property type="entry name" value="AcpA"/>
    <property type="match status" value="1"/>
</dbReference>
<dbReference type="Gene3D" id="3.30.457.10">
    <property type="entry name" value="Copper amine oxidase-like, N-terminal domain"/>
    <property type="match status" value="1"/>
</dbReference>
<dbReference type="InterPro" id="IPR036582">
    <property type="entry name" value="Mao_N_sf"/>
</dbReference>
<evidence type="ECO:0000256" key="3">
    <source>
        <dbReference type="SAM" id="SignalP"/>
    </source>
</evidence>
<keyword evidence="6" id="KW-1185">Reference proteome</keyword>
<keyword evidence="1" id="KW-0378">Hydrolase</keyword>
<reference evidence="5 6" key="1">
    <citation type="submission" date="2022-12" db="EMBL/GenBank/DDBJ databases">
        <title>Draft genome sequence of Paenibacillus sp. dW9.</title>
        <authorList>
            <person name="Choi E.-W."/>
            <person name="Kim D.-U."/>
        </authorList>
    </citation>
    <scope>NUCLEOTIDE SEQUENCE [LARGE SCALE GENOMIC DNA]</scope>
    <source>
        <strain evidence="6">dW9</strain>
    </source>
</reference>
<dbReference type="RefSeq" id="WP_269880596.1">
    <property type="nucleotide sequence ID" value="NZ_JAQAGZ010000004.1"/>
</dbReference>